<organism evidence="1 2">
    <name type="scientific">Phormidesmis priestleyi</name>
    <dbReference type="NCBI Taxonomy" id="268141"/>
    <lineage>
        <taxon>Bacteria</taxon>
        <taxon>Bacillati</taxon>
        <taxon>Cyanobacteriota</taxon>
        <taxon>Cyanophyceae</taxon>
        <taxon>Leptolyngbyales</taxon>
        <taxon>Leptolyngbyaceae</taxon>
        <taxon>Phormidesmis</taxon>
    </lineage>
</organism>
<evidence type="ECO:0000313" key="1">
    <source>
        <dbReference type="EMBL" id="PZO50295.1"/>
    </source>
</evidence>
<dbReference type="NCBIfam" id="TIGR03562">
    <property type="entry name" value="osmo_induc_OsmC"/>
    <property type="match status" value="1"/>
</dbReference>
<evidence type="ECO:0000313" key="2">
    <source>
        <dbReference type="Proteomes" id="UP000249794"/>
    </source>
</evidence>
<dbReference type="InterPro" id="IPR019904">
    <property type="entry name" value="Peroxiredoxin_OsmC"/>
</dbReference>
<dbReference type="GO" id="GO:0004601">
    <property type="term" value="F:peroxidase activity"/>
    <property type="evidence" value="ECO:0007669"/>
    <property type="project" value="InterPro"/>
</dbReference>
<dbReference type="Pfam" id="PF02566">
    <property type="entry name" value="OsmC"/>
    <property type="match status" value="1"/>
</dbReference>
<name>A0A2W4YVT4_9CYAN</name>
<dbReference type="EMBL" id="QBMP01000192">
    <property type="protein sequence ID" value="PZO50295.1"/>
    <property type="molecule type" value="Genomic_DNA"/>
</dbReference>
<dbReference type="Proteomes" id="UP000249794">
    <property type="component" value="Unassembled WGS sequence"/>
</dbReference>
<dbReference type="InterPro" id="IPR003718">
    <property type="entry name" value="OsmC/Ohr_fam"/>
</dbReference>
<dbReference type="SUPFAM" id="SSF82784">
    <property type="entry name" value="OsmC-like"/>
    <property type="match status" value="1"/>
</dbReference>
<dbReference type="PANTHER" id="PTHR42830:SF1">
    <property type="entry name" value="OSMOTICALLY INDUCIBLE FAMILY PROTEIN"/>
    <property type="match status" value="1"/>
</dbReference>
<dbReference type="InterPro" id="IPR036102">
    <property type="entry name" value="OsmC/Ohrsf"/>
</dbReference>
<dbReference type="InterPro" id="IPR052707">
    <property type="entry name" value="OsmC_Ohr_Peroxiredoxin"/>
</dbReference>
<gene>
    <name evidence="1" type="ORF">DCF15_16025</name>
</gene>
<proteinExistence type="predicted"/>
<reference evidence="2" key="1">
    <citation type="submission" date="2018-04" db="EMBL/GenBank/DDBJ databases">
        <authorList>
            <person name="Cornet L."/>
        </authorList>
    </citation>
    <scope>NUCLEOTIDE SEQUENCE [LARGE SCALE GENOMIC DNA]</scope>
</reference>
<dbReference type="InterPro" id="IPR015946">
    <property type="entry name" value="KH_dom-like_a/b"/>
</dbReference>
<sequence>MDSKSTVVWQGSLKAGQGKITTESGALKESVYTYGTRFENNPGTNPEELIAAAHAGCFTMAVTDELGSAGITPEQITTIAKVTLSTDGNEPEITQIHLDVSAKLPSGDPEAAEKFEKAAQTAKKNCPVSRLLNADIVMDTHVQS</sequence>
<reference evidence="1 2" key="2">
    <citation type="submission" date="2018-06" db="EMBL/GenBank/DDBJ databases">
        <title>Metagenomic assembly of (sub)arctic Cyanobacteria and their associated microbiome from non-axenic cultures.</title>
        <authorList>
            <person name="Baurain D."/>
        </authorList>
    </citation>
    <scope>NUCLEOTIDE SEQUENCE [LARGE SCALE GENOMIC DNA]</scope>
    <source>
        <strain evidence="1">ULC027bin1</strain>
    </source>
</reference>
<dbReference type="GO" id="GO:0006979">
    <property type="term" value="P:response to oxidative stress"/>
    <property type="evidence" value="ECO:0007669"/>
    <property type="project" value="InterPro"/>
</dbReference>
<dbReference type="Gene3D" id="3.30.300.20">
    <property type="match status" value="1"/>
</dbReference>
<dbReference type="PANTHER" id="PTHR42830">
    <property type="entry name" value="OSMOTICALLY INDUCIBLE FAMILY PROTEIN"/>
    <property type="match status" value="1"/>
</dbReference>
<accession>A0A2W4YVT4</accession>
<dbReference type="AlphaFoldDB" id="A0A2W4YVT4"/>
<protein>
    <submittedName>
        <fullName evidence="1">OsmC family peroxiredoxin</fullName>
    </submittedName>
</protein>
<comment type="caution">
    <text evidence="1">The sequence shown here is derived from an EMBL/GenBank/DDBJ whole genome shotgun (WGS) entry which is preliminary data.</text>
</comment>